<feature type="transmembrane region" description="Helical" evidence="1">
    <location>
        <begin position="61"/>
        <end position="83"/>
    </location>
</feature>
<protein>
    <submittedName>
        <fullName evidence="2">DUF3995 domain-containing protein</fullName>
    </submittedName>
</protein>
<keyword evidence="1" id="KW-1133">Transmembrane helix</keyword>
<proteinExistence type="predicted"/>
<dbReference type="Pfam" id="PF13160">
    <property type="entry name" value="DUF3995"/>
    <property type="match status" value="1"/>
</dbReference>
<feature type="transmembrane region" description="Helical" evidence="1">
    <location>
        <begin position="170"/>
        <end position="194"/>
    </location>
</feature>
<dbReference type="InterPro" id="IPR025058">
    <property type="entry name" value="DUF3995"/>
</dbReference>
<feature type="transmembrane region" description="Helical" evidence="1">
    <location>
        <begin position="21"/>
        <end position="41"/>
    </location>
</feature>
<keyword evidence="1" id="KW-0812">Transmembrane</keyword>
<accession>A0ABV8EUE5</accession>
<feature type="transmembrane region" description="Helical" evidence="1">
    <location>
        <begin position="95"/>
        <end position="120"/>
    </location>
</feature>
<evidence type="ECO:0000256" key="1">
    <source>
        <dbReference type="SAM" id="Phobius"/>
    </source>
</evidence>
<keyword evidence="1" id="KW-0472">Membrane</keyword>
<evidence type="ECO:0000313" key="2">
    <source>
        <dbReference type="EMBL" id="MFC3980008.1"/>
    </source>
</evidence>
<dbReference type="RefSeq" id="WP_386188913.1">
    <property type="nucleotide sequence ID" value="NZ_JBHSBC010000005.1"/>
</dbReference>
<feature type="transmembrane region" description="Helical" evidence="1">
    <location>
        <begin position="140"/>
        <end position="158"/>
    </location>
</feature>
<reference evidence="3" key="1">
    <citation type="journal article" date="2019" name="Int. J. Syst. Evol. Microbiol.">
        <title>The Global Catalogue of Microorganisms (GCM) 10K type strain sequencing project: providing services to taxonomists for standard genome sequencing and annotation.</title>
        <authorList>
            <consortium name="The Broad Institute Genomics Platform"/>
            <consortium name="The Broad Institute Genome Sequencing Center for Infectious Disease"/>
            <person name="Wu L."/>
            <person name="Ma J."/>
        </authorList>
    </citation>
    <scope>NUCLEOTIDE SEQUENCE [LARGE SCALE GENOMIC DNA]</scope>
    <source>
        <strain evidence="3">TBRC 7912</strain>
    </source>
</reference>
<keyword evidence="3" id="KW-1185">Reference proteome</keyword>
<sequence length="195" mass="20574">MSLSLDATGHPARWPGYATAFWGFAFAVPSFCWALGIGLAGASTTLSPQLVELAARQDSGFITALWVTGVLKVVGAVLGLALIRRRPWGHGMNLLLQLMAWGAGVLLICHGAGFVVNGILVETNVVGIDPELRSVSRWYTYLWGPWFVAGGVAFLLAARAHLRGVAERRNAVIAGIIGGLGALAISVMLLIWGLG</sequence>
<name>A0ABV8EUE5_9ACTN</name>
<organism evidence="2 3">
    <name type="scientific">Streptosporangium jomthongense</name>
    <dbReference type="NCBI Taxonomy" id="1193683"/>
    <lineage>
        <taxon>Bacteria</taxon>
        <taxon>Bacillati</taxon>
        <taxon>Actinomycetota</taxon>
        <taxon>Actinomycetes</taxon>
        <taxon>Streptosporangiales</taxon>
        <taxon>Streptosporangiaceae</taxon>
        <taxon>Streptosporangium</taxon>
    </lineage>
</organism>
<gene>
    <name evidence="2" type="ORF">ACFOYY_07745</name>
</gene>
<dbReference type="EMBL" id="JBHSBC010000005">
    <property type="protein sequence ID" value="MFC3980008.1"/>
    <property type="molecule type" value="Genomic_DNA"/>
</dbReference>
<dbReference type="Proteomes" id="UP001595698">
    <property type="component" value="Unassembled WGS sequence"/>
</dbReference>
<evidence type="ECO:0000313" key="3">
    <source>
        <dbReference type="Proteomes" id="UP001595698"/>
    </source>
</evidence>
<comment type="caution">
    <text evidence="2">The sequence shown here is derived from an EMBL/GenBank/DDBJ whole genome shotgun (WGS) entry which is preliminary data.</text>
</comment>